<dbReference type="Proteomes" id="UP000824111">
    <property type="component" value="Unassembled WGS sequence"/>
</dbReference>
<dbReference type="EMBL" id="DVND01000185">
    <property type="protein sequence ID" value="HIU49162.1"/>
    <property type="molecule type" value="Genomic_DNA"/>
</dbReference>
<comment type="caution">
    <text evidence="5">The sequence shown here is derived from an EMBL/GenBank/DDBJ whole genome shotgun (WGS) entry which is preliminary data.</text>
</comment>
<evidence type="ECO:0000256" key="2">
    <source>
        <dbReference type="ARBA" id="ARBA00023295"/>
    </source>
</evidence>
<gene>
    <name evidence="5" type="ORF">IAB04_07330</name>
</gene>
<dbReference type="Pfam" id="PF00150">
    <property type="entry name" value="Cellulase"/>
    <property type="match status" value="1"/>
</dbReference>
<comment type="similarity">
    <text evidence="3">Belongs to the glycosyl hydrolase 5 (cellulase A) family.</text>
</comment>
<dbReference type="InterPro" id="IPR001547">
    <property type="entry name" value="Glyco_hydro_5"/>
</dbReference>
<dbReference type="SUPFAM" id="SSF51445">
    <property type="entry name" value="(Trans)glycosidases"/>
    <property type="match status" value="1"/>
</dbReference>
<dbReference type="InterPro" id="IPR017853">
    <property type="entry name" value="GH"/>
</dbReference>
<dbReference type="Gene3D" id="3.20.20.80">
    <property type="entry name" value="Glycosidases"/>
    <property type="match status" value="1"/>
</dbReference>
<accession>A0A9D1S7A6</accession>
<feature type="non-terminal residue" evidence="5">
    <location>
        <position position="1"/>
    </location>
</feature>
<proteinExistence type="inferred from homology"/>
<evidence type="ECO:0000259" key="4">
    <source>
        <dbReference type="Pfam" id="PF00150"/>
    </source>
</evidence>
<keyword evidence="1 3" id="KW-0378">Hydrolase</keyword>
<protein>
    <submittedName>
        <fullName evidence="5">Cellulase family glycosylhydrolase</fullName>
    </submittedName>
</protein>
<sequence>QTARYKEYSQHTEEEQQQVGLYIDNLKVFLGSAPAELTKGYYESALYDDSGKKCDETDILQSGQYQLQLTLRGNDTAGMVRQGTLIAAQYADGKLTGVELSQGTVTRERETTVSVFPDYMPGAELVLYFWDECQRPVIRPVQYGRKELYIEFLGTASDVPGNIFTQEQGTVKVQFQNLLDHAGTAEIGVALQDGSGRLLMEETYLPELEKYAREEISCPVRLPDYGTYTLTVSALGTGGDVRRQTYHISRVLAGAALATDFGVNTHFNQGKGNVERNLDLIQAAGMGWIRDEISWASVEQEKGVLNIQERWDRFVDEARTRGQEVLLILGAGNPLYADGKFPTGDEAVAAFANYAGAVAAHFAGRVSCYEIFNEPYTNRYYSSENTGEAYAELVKAAAEAIRAADPEVKIAANLECFTRDTHHYNYTKAALNAGICSSVDIISIHPYVQPAAPDDPEKGLLESCETFFRDTAPYGCEIWITEIGWASCPQYVSQREAAAGIVKTKIMNMAEKRFDKIFIYDFQDDGNDPNDSEQNYGMIRAWQGNLSPDSAKEAYLAVSAASKLLAGCGAGEAARDGGIRQYGFQNNQGQRVLAFWSRTGPGEMELTDLPNQIVLYDMFGNGTVFTSSTGTYTIPVDLDVAYIVYDESE</sequence>
<organism evidence="5 6">
    <name type="scientific">Candidatus Avimonoglobus intestinipullorum</name>
    <dbReference type="NCBI Taxonomy" id="2840699"/>
    <lineage>
        <taxon>Bacteria</taxon>
        <taxon>Bacillati</taxon>
        <taxon>Bacillota</taxon>
        <taxon>Clostridia</taxon>
        <taxon>Eubacteriales</taxon>
        <taxon>Candidatus Avimonoglobus</taxon>
    </lineage>
</organism>
<dbReference type="PANTHER" id="PTHR12631">
    <property type="entry name" value="ALPHA-L-IDURONIDASE"/>
    <property type="match status" value="1"/>
</dbReference>
<reference evidence="5" key="2">
    <citation type="journal article" date="2021" name="PeerJ">
        <title>Extensive microbial diversity within the chicken gut microbiome revealed by metagenomics and culture.</title>
        <authorList>
            <person name="Gilroy R."/>
            <person name="Ravi A."/>
            <person name="Getino M."/>
            <person name="Pursley I."/>
            <person name="Horton D.L."/>
            <person name="Alikhan N.F."/>
            <person name="Baker D."/>
            <person name="Gharbi K."/>
            <person name="Hall N."/>
            <person name="Watson M."/>
            <person name="Adriaenssens E.M."/>
            <person name="Foster-Nyarko E."/>
            <person name="Jarju S."/>
            <person name="Secka A."/>
            <person name="Antonio M."/>
            <person name="Oren A."/>
            <person name="Chaudhuri R.R."/>
            <person name="La Ragione R."/>
            <person name="Hildebrand F."/>
            <person name="Pallen M.J."/>
        </authorList>
    </citation>
    <scope>NUCLEOTIDE SEQUENCE</scope>
    <source>
        <strain evidence="5">ChiSjej4B22-9803</strain>
    </source>
</reference>
<evidence type="ECO:0000313" key="5">
    <source>
        <dbReference type="EMBL" id="HIU49162.1"/>
    </source>
</evidence>
<evidence type="ECO:0000313" key="6">
    <source>
        <dbReference type="Proteomes" id="UP000824111"/>
    </source>
</evidence>
<evidence type="ECO:0000256" key="1">
    <source>
        <dbReference type="ARBA" id="ARBA00022801"/>
    </source>
</evidence>
<feature type="domain" description="Glycoside hydrolase family 5" evidence="4">
    <location>
        <begin position="261"/>
        <end position="520"/>
    </location>
</feature>
<reference evidence="5" key="1">
    <citation type="submission" date="2020-10" db="EMBL/GenBank/DDBJ databases">
        <authorList>
            <person name="Gilroy R."/>
        </authorList>
    </citation>
    <scope>NUCLEOTIDE SEQUENCE</scope>
    <source>
        <strain evidence="5">ChiSjej4B22-9803</strain>
    </source>
</reference>
<dbReference type="AlphaFoldDB" id="A0A9D1S7A6"/>
<evidence type="ECO:0000256" key="3">
    <source>
        <dbReference type="RuleBase" id="RU361153"/>
    </source>
</evidence>
<dbReference type="PANTHER" id="PTHR12631:SF10">
    <property type="entry name" value="BETA-XYLOSIDASE-LIKE PROTEIN-RELATED"/>
    <property type="match status" value="1"/>
</dbReference>
<dbReference type="InterPro" id="IPR051923">
    <property type="entry name" value="Glycosyl_Hydrolase_39"/>
</dbReference>
<keyword evidence="2 3" id="KW-0326">Glycosidase</keyword>
<name>A0A9D1S7A6_9FIRM</name>
<dbReference type="GO" id="GO:0000272">
    <property type="term" value="P:polysaccharide catabolic process"/>
    <property type="evidence" value="ECO:0007669"/>
    <property type="project" value="InterPro"/>
</dbReference>
<dbReference type="GO" id="GO:0004553">
    <property type="term" value="F:hydrolase activity, hydrolyzing O-glycosyl compounds"/>
    <property type="evidence" value="ECO:0007669"/>
    <property type="project" value="InterPro"/>
</dbReference>